<accession>A0A0A9DGG5</accession>
<organism evidence="1">
    <name type="scientific">Arundo donax</name>
    <name type="common">Giant reed</name>
    <name type="synonym">Donax arundinaceus</name>
    <dbReference type="NCBI Taxonomy" id="35708"/>
    <lineage>
        <taxon>Eukaryota</taxon>
        <taxon>Viridiplantae</taxon>
        <taxon>Streptophyta</taxon>
        <taxon>Embryophyta</taxon>
        <taxon>Tracheophyta</taxon>
        <taxon>Spermatophyta</taxon>
        <taxon>Magnoliopsida</taxon>
        <taxon>Liliopsida</taxon>
        <taxon>Poales</taxon>
        <taxon>Poaceae</taxon>
        <taxon>PACMAD clade</taxon>
        <taxon>Arundinoideae</taxon>
        <taxon>Arundineae</taxon>
        <taxon>Arundo</taxon>
    </lineage>
</organism>
<dbReference type="EMBL" id="GBRH01213180">
    <property type="protein sequence ID" value="JAD84715.1"/>
    <property type="molecule type" value="Transcribed_RNA"/>
</dbReference>
<name>A0A0A9DGG5_ARUDO</name>
<dbReference type="AlphaFoldDB" id="A0A0A9DGG5"/>
<evidence type="ECO:0000313" key="1">
    <source>
        <dbReference type="EMBL" id="JAD84715.1"/>
    </source>
</evidence>
<reference evidence="1" key="2">
    <citation type="journal article" date="2015" name="Data Brief">
        <title>Shoot transcriptome of the giant reed, Arundo donax.</title>
        <authorList>
            <person name="Barrero R.A."/>
            <person name="Guerrero F.D."/>
            <person name="Moolhuijzen P."/>
            <person name="Goolsby J.A."/>
            <person name="Tidwell J."/>
            <person name="Bellgard S.E."/>
            <person name="Bellgard M.I."/>
        </authorList>
    </citation>
    <scope>NUCLEOTIDE SEQUENCE</scope>
    <source>
        <tissue evidence="1">Shoot tissue taken approximately 20 cm above the soil surface</tissue>
    </source>
</reference>
<proteinExistence type="predicted"/>
<protein>
    <submittedName>
        <fullName evidence="1">Uncharacterized protein</fullName>
    </submittedName>
</protein>
<sequence>MACNSKMMQNLDFIGTVHLNFQRNIWNTSLAVHAIGQNMFRSDGYVHHISTVHPFTRRFHEALHIADKVHILTECVDKTM</sequence>
<reference evidence="1" key="1">
    <citation type="submission" date="2014-09" db="EMBL/GenBank/DDBJ databases">
        <authorList>
            <person name="Magalhaes I.L.F."/>
            <person name="Oliveira U."/>
            <person name="Santos F.R."/>
            <person name="Vidigal T.H.D.A."/>
            <person name="Brescovit A.D."/>
            <person name="Santos A.J."/>
        </authorList>
    </citation>
    <scope>NUCLEOTIDE SEQUENCE</scope>
    <source>
        <tissue evidence="1">Shoot tissue taken approximately 20 cm above the soil surface</tissue>
    </source>
</reference>